<dbReference type="Proteomes" id="UP001325140">
    <property type="component" value="Chromosome"/>
</dbReference>
<dbReference type="EMBL" id="CP110343">
    <property type="protein sequence ID" value="WPX98041.1"/>
    <property type="molecule type" value="Genomic_DNA"/>
</dbReference>
<reference evidence="1" key="1">
    <citation type="submission" date="2022-10" db="EMBL/GenBank/DDBJ databases">
        <title>Host association and intracellularity evolved multiple times independently in the Rickettsiales.</title>
        <authorList>
            <person name="Castelli M."/>
            <person name="Nardi T."/>
            <person name="Gammuto L."/>
            <person name="Bellinzona G."/>
            <person name="Sabaneyeva E."/>
            <person name="Potekhin A."/>
            <person name="Serra V."/>
            <person name="Petroni G."/>
            <person name="Sassera D."/>
        </authorList>
    </citation>
    <scope>NUCLEOTIDE SEQUENCE [LARGE SCALE GENOMIC DNA]</scope>
    <source>
        <strain evidence="1">US_Bl 11III1</strain>
    </source>
</reference>
<dbReference type="RefSeq" id="WP_323722017.1">
    <property type="nucleotide sequence ID" value="NZ_CP110343.1"/>
</dbReference>
<accession>A0ABZ0US05</accession>
<organism evidence="1 2">
    <name type="scientific">Candidatus Fokinia crypta</name>
    <dbReference type="NCBI Taxonomy" id="1920990"/>
    <lineage>
        <taxon>Bacteria</taxon>
        <taxon>Pseudomonadati</taxon>
        <taxon>Pseudomonadota</taxon>
        <taxon>Alphaproteobacteria</taxon>
        <taxon>Rickettsiales</taxon>
        <taxon>Candidatus Midichloriaceae</taxon>
        <taxon>Candidatus Fokinia</taxon>
    </lineage>
</organism>
<proteinExistence type="predicted"/>
<gene>
    <name evidence="1" type="ORF">Fokcrypt_00569</name>
</gene>
<name>A0ABZ0US05_9RICK</name>
<protein>
    <submittedName>
        <fullName evidence="1">Uncharacterized protein</fullName>
    </submittedName>
</protein>
<keyword evidence="2" id="KW-1185">Reference proteome</keyword>
<evidence type="ECO:0000313" key="2">
    <source>
        <dbReference type="Proteomes" id="UP001325140"/>
    </source>
</evidence>
<sequence length="283" mass="32238">MSDSKNLSLTRTKLYALSKVDDVMSYCDASIIANIIVAKYREFGYAVVLNKLLIADNYIKVCGNYLAERRFISDLQISDDMWNSAAKLIGITLFKEAVLSEIEKLFKIIYCGEIAFQIMHLINKDVVDFLIREIEKTCGVYKLRSKSFHSLDNLGKISVDLKSDSSISYLCSFQNKYVKISVHDFSTKIRWDSPEILLIADNDCSMQISELRTNMLNNQVPVLITSMKANFSEQDTVLWCIATAVSYSFHLNLPIIVMVCHATIRQMAFILDDFSIRLNLGNE</sequence>
<evidence type="ECO:0000313" key="1">
    <source>
        <dbReference type="EMBL" id="WPX98041.1"/>
    </source>
</evidence>